<sequence length="188" mass="21013">MFKNVIEVSHHIIKGHLQTGMTALDATIGNGHDTLLLAQIVGQSGQVYGFDLQEQAIENTEALLEKHHCQKQVSLYHDSHAKISQYLKADDYLDLVIFNLGYLPKGDKSIITKPESTIPAIEASLSRLKPEGILLVAAYLGHPGGREEAQAIQDYLSQINQDKYSASHFEFLNQKHLPPKLFLVERRS</sequence>
<accession>A0A0X8FDQ3</accession>
<evidence type="ECO:0000313" key="3">
    <source>
        <dbReference type="Proteomes" id="UP000594771"/>
    </source>
</evidence>
<keyword evidence="2" id="KW-0489">Methyltransferase</keyword>
<dbReference type="RefSeq" id="WP_060777941.1">
    <property type="nucleotide sequence ID" value="NZ_CAJHLF010000003.1"/>
</dbReference>
<keyword evidence="4" id="KW-1185">Reference proteome</keyword>
<dbReference type="InterPro" id="IPR029063">
    <property type="entry name" value="SAM-dependent_MTases_sf"/>
</dbReference>
<dbReference type="GeneID" id="35767475"/>
<organism evidence="2 3">
    <name type="scientific">Aerococcus urinae</name>
    <dbReference type="NCBI Taxonomy" id="1376"/>
    <lineage>
        <taxon>Bacteria</taxon>
        <taxon>Bacillati</taxon>
        <taxon>Bacillota</taxon>
        <taxon>Bacilli</taxon>
        <taxon>Lactobacillales</taxon>
        <taxon>Aerococcaceae</taxon>
        <taxon>Aerococcus</taxon>
    </lineage>
</organism>
<dbReference type="Proteomes" id="UP001069145">
    <property type="component" value="Unassembled WGS sequence"/>
</dbReference>
<dbReference type="InterPro" id="IPR010719">
    <property type="entry name" value="MnmM_MeTrfase"/>
</dbReference>
<dbReference type="OrthoDB" id="9792989at2"/>
<dbReference type="GO" id="GO:0032259">
    <property type="term" value="P:methylation"/>
    <property type="evidence" value="ECO:0007669"/>
    <property type="project" value="UniProtKB-KW"/>
</dbReference>
<dbReference type="Gene3D" id="3.40.50.150">
    <property type="entry name" value="Vaccinia Virus protein VP39"/>
    <property type="match status" value="1"/>
</dbReference>
<dbReference type="Pfam" id="PF06962">
    <property type="entry name" value="rRNA_methylase"/>
    <property type="match status" value="1"/>
</dbReference>
<evidence type="ECO:0000313" key="2">
    <source>
        <dbReference type="EMBL" id="QPS01215.1"/>
    </source>
</evidence>
<dbReference type="KEGG" id="aun:AWM73_02485"/>
<dbReference type="EMBL" id="JAOTML010000003">
    <property type="protein sequence ID" value="MCY3053137.1"/>
    <property type="molecule type" value="Genomic_DNA"/>
</dbReference>
<evidence type="ECO:0000313" key="4">
    <source>
        <dbReference type="Proteomes" id="UP001069145"/>
    </source>
</evidence>
<reference evidence="2 3" key="1">
    <citation type="submission" date="2020-12" db="EMBL/GenBank/DDBJ databases">
        <title>FDA dAtabase for Regulatory Grade micrObial Sequences (FDA-ARGOS): Supporting development and validation of Infectious Disease Dx tests.</title>
        <authorList>
            <person name="Sproer C."/>
            <person name="Gronow S."/>
            <person name="Severitt S."/>
            <person name="Schroder I."/>
            <person name="Tallon L."/>
            <person name="Sadzewicz L."/>
            <person name="Zhao X."/>
            <person name="Boylan J."/>
            <person name="Ott S."/>
            <person name="Bowen H."/>
            <person name="Vavikolanu K."/>
            <person name="Mehta A."/>
            <person name="Aluvathingal J."/>
            <person name="Nadendla S."/>
            <person name="Lowell S."/>
            <person name="Myers T."/>
            <person name="Yan Y."/>
            <person name="Sichtig H."/>
        </authorList>
    </citation>
    <scope>NUCLEOTIDE SEQUENCE [LARGE SCALE GENOMIC DNA]</scope>
    <source>
        <strain evidence="2 3">FDAARGOS_911</strain>
    </source>
</reference>
<reference evidence="1" key="2">
    <citation type="submission" date="2022-09" db="EMBL/GenBank/DDBJ databases">
        <title>Aerococcus urinae taxonomy study.</title>
        <authorList>
            <person name="Christensen J."/>
            <person name="Senneby E."/>
        </authorList>
    </citation>
    <scope>NUCLEOTIDE SEQUENCE</scope>
    <source>
        <strain evidence="1">NLD-066-U95</strain>
    </source>
</reference>
<keyword evidence="2" id="KW-0808">Transferase</keyword>
<dbReference type="Proteomes" id="UP000594771">
    <property type="component" value="Chromosome"/>
</dbReference>
<evidence type="ECO:0000313" key="1">
    <source>
        <dbReference type="EMBL" id="MCY3053137.1"/>
    </source>
</evidence>
<protein>
    <submittedName>
        <fullName evidence="2">Class I SAM-dependent methyltransferase</fullName>
    </submittedName>
</protein>
<name>A0A0X8FDQ3_9LACT</name>
<dbReference type="GO" id="GO:0008168">
    <property type="term" value="F:methyltransferase activity"/>
    <property type="evidence" value="ECO:0007669"/>
    <property type="project" value="UniProtKB-KW"/>
</dbReference>
<dbReference type="PANTHER" id="PTHR35276">
    <property type="entry name" value="S-ADENOSYL-L-METHIONINE-DEPENDENT METHYLTRANSFERASES SUPERFAMILY PROTEIN"/>
    <property type="match status" value="1"/>
</dbReference>
<dbReference type="EMBL" id="CP065662">
    <property type="protein sequence ID" value="QPS01215.1"/>
    <property type="molecule type" value="Genomic_DNA"/>
</dbReference>
<dbReference type="SUPFAM" id="SSF53335">
    <property type="entry name" value="S-adenosyl-L-methionine-dependent methyltransferases"/>
    <property type="match status" value="1"/>
</dbReference>
<dbReference type="CDD" id="cd02440">
    <property type="entry name" value="AdoMet_MTases"/>
    <property type="match status" value="1"/>
</dbReference>
<proteinExistence type="predicted"/>
<gene>
    <name evidence="2" type="ORF">I6G68_07565</name>
    <name evidence="1" type="ORF">ODY43_03955</name>
</gene>
<dbReference type="PANTHER" id="PTHR35276:SF1">
    <property type="entry name" value="TRNA (MNM(5)S(2)U34)-METHYLTRANSFERASE, CHLOROPLASTIC"/>
    <property type="match status" value="1"/>
</dbReference>
<dbReference type="AlphaFoldDB" id="A0A0X8FDQ3"/>